<dbReference type="Proteomes" id="UP000030428">
    <property type="component" value="Unassembled WGS sequence"/>
</dbReference>
<dbReference type="AlphaFoldDB" id="A0A0A6PA54"/>
<evidence type="ECO:0000313" key="2">
    <source>
        <dbReference type="Proteomes" id="UP000030428"/>
    </source>
</evidence>
<organism evidence="1 2">
    <name type="scientific">Candidatus Thiomargarita nelsonii</name>
    <dbReference type="NCBI Taxonomy" id="1003181"/>
    <lineage>
        <taxon>Bacteria</taxon>
        <taxon>Pseudomonadati</taxon>
        <taxon>Pseudomonadota</taxon>
        <taxon>Gammaproteobacteria</taxon>
        <taxon>Thiotrichales</taxon>
        <taxon>Thiotrichaceae</taxon>
        <taxon>Thiomargarita</taxon>
    </lineage>
</organism>
<reference evidence="1 2" key="1">
    <citation type="journal article" date="2016" name="Front. Microbiol.">
        <title>Single-Cell (Meta-)Genomics of a Dimorphic Candidatus Thiomargarita nelsonii Reveals Genomic Plasticity.</title>
        <authorList>
            <person name="Flood B.E."/>
            <person name="Fliss P."/>
            <person name="Jones D.S."/>
            <person name="Dick G.J."/>
            <person name="Jain S."/>
            <person name="Kaster A.K."/>
            <person name="Winkel M."/>
            <person name="Mussmann M."/>
            <person name="Bailey J."/>
        </authorList>
    </citation>
    <scope>NUCLEOTIDE SEQUENCE [LARGE SCALE GENOMIC DNA]</scope>
    <source>
        <strain evidence="1">Hydrate Ridge</strain>
    </source>
</reference>
<dbReference type="EMBL" id="JSZA02000122">
    <property type="protein sequence ID" value="KHD07124.1"/>
    <property type="molecule type" value="Genomic_DNA"/>
</dbReference>
<keyword evidence="2" id="KW-1185">Reference proteome</keyword>
<name>A0A0A6PA54_9GAMM</name>
<accession>A0A0A6PA54</accession>
<protein>
    <submittedName>
        <fullName evidence="1">Uncharacterized protein</fullName>
    </submittedName>
</protein>
<sequence length="101" mass="11651">MLDVIFFILLCQNAPSENAFYKIHFYVNLVKLFNGIDMSGGYISGVWGLVFSSGQLYWWRHGIKKICFINRYPLVQLIGNGLKLSSTDLLSRVKVFIRLFP</sequence>
<gene>
    <name evidence="1" type="ORF">PN36_24010</name>
</gene>
<proteinExistence type="predicted"/>
<comment type="caution">
    <text evidence="1">The sequence shown here is derived from an EMBL/GenBank/DDBJ whole genome shotgun (WGS) entry which is preliminary data.</text>
</comment>
<evidence type="ECO:0000313" key="1">
    <source>
        <dbReference type="EMBL" id="KHD07124.1"/>
    </source>
</evidence>